<keyword evidence="10" id="KW-1185">Reference proteome</keyword>
<feature type="transmembrane region" description="Helical" evidence="7">
    <location>
        <begin position="6"/>
        <end position="26"/>
    </location>
</feature>
<dbReference type="InterPro" id="IPR005115">
    <property type="entry name" value="Gly_transporter"/>
</dbReference>
<feature type="transmembrane region" description="Helical" evidence="7">
    <location>
        <begin position="176"/>
        <end position="197"/>
    </location>
</feature>
<evidence type="ECO:0000256" key="3">
    <source>
        <dbReference type="ARBA" id="ARBA00022475"/>
    </source>
</evidence>
<evidence type="ECO:0000256" key="5">
    <source>
        <dbReference type="ARBA" id="ARBA00022989"/>
    </source>
</evidence>
<feature type="transmembrane region" description="Helical" evidence="7">
    <location>
        <begin position="116"/>
        <end position="140"/>
    </location>
</feature>
<proteinExistence type="inferred from homology"/>
<comment type="caution">
    <text evidence="9">The sequence shown here is derived from an EMBL/GenBank/DDBJ whole genome shotgun (WGS) entry which is preliminary data.</text>
</comment>
<protein>
    <submittedName>
        <fullName evidence="9">Putative membrane protein YeiH</fullName>
    </submittedName>
</protein>
<reference evidence="9 10" key="1">
    <citation type="submission" date="2019-03" db="EMBL/GenBank/DDBJ databases">
        <title>Freshwater and sediment microbial communities from various areas in North America, analyzing microbe dynamics in response to fracking.</title>
        <authorList>
            <person name="Lamendella R."/>
        </authorList>
    </citation>
    <scope>NUCLEOTIDE SEQUENCE [LARGE SCALE GENOMIC DNA]</scope>
    <source>
        <strain evidence="9 10">74A</strain>
    </source>
</reference>
<keyword evidence="4 7" id="KW-0812">Transmembrane</keyword>
<evidence type="ECO:0000313" key="10">
    <source>
        <dbReference type="Proteomes" id="UP000294832"/>
    </source>
</evidence>
<comment type="subcellular location">
    <subcellularLocation>
        <location evidence="1">Cell membrane</location>
        <topology evidence="1">Multi-pass membrane protein</topology>
    </subcellularLocation>
</comment>
<dbReference type="PANTHER" id="PTHR30506">
    <property type="entry name" value="INNER MEMBRANE PROTEIN"/>
    <property type="match status" value="1"/>
</dbReference>
<keyword evidence="3" id="KW-1003">Cell membrane</keyword>
<dbReference type="PANTHER" id="PTHR30506:SF3">
    <property type="entry name" value="UPF0126 INNER MEMBRANE PROTEIN YADS-RELATED"/>
    <property type="match status" value="1"/>
</dbReference>
<dbReference type="GO" id="GO:0005886">
    <property type="term" value="C:plasma membrane"/>
    <property type="evidence" value="ECO:0007669"/>
    <property type="project" value="UniProtKB-SubCell"/>
</dbReference>
<gene>
    <name evidence="9" type="ORF">EDC91_11826</name>
</gene>
<name>A0A4R2F877_9GAMM</name>
<evidence type="ECO:0000256" key="1">
    <source>
        <dbReference type="ARBA" id="ARBA00004651"/>
    </source>
</evidence>
<keyword evidence="5 7" id="KW-1133">Transmembrane helix</keyword>
<dbReference type="Proteomes" id="UP000294832">
    <property type="component" value="Unassembled WGS sequence"/>
</dbReference>
<feature type="domain" description="Glycine transporter" evidence="8">
    <location>
        <begin position="95"/>
        <end position="167"/>
    </location>
</feature>
<accession>A0A4R2F877</accession>
<dbReference type="OrthoDB" id="9791874at2"/>
<comment type="similarity">
    <text evidence="2">Belongs to the UPF0126 family.</text>
</comment>
<sequence length="211" mass="23086">MQDTQFVLLLWFVGIIAEAMTGALAAGKQRMDLFGVVIVGCATAIGGGTLRDMLLGNYPLIWVENWHYLLAIVLASLLTVVIAPLMRYLAKLFLTIDALGLAVFSVIGAQKTLLLGFSPAVAVVMGVITGVFGGVFRDILCNQMPLIFRKELYGIVAIVTASCYVMLQIAGTEPWLSLGISLWLGFSLRMLAIRFCWSVPTFHYSTDQHHE</sequence>
<evidence type="ECO:0000313" key="9">
    <source>
        <dbReference type="EMBL" id="TCN82558.1"/>
    </source>
</evidence>
<evidence type="ECO:0000256" key="7">
    <source>
        <dbReference type="SAM" id="Phobius"/>
    </source>
</evidence>
<organism evidence="9 10">
    <name type="scientific">Shewanella fodinae</name>
    <dbReference type="NCBI Taxonomy" id="552357"/>
    <lineage>
        <taxon>Bacteria</taxon>
        <taxon>Pseudomonadati</taxon>
        <taxon>Pseudomonadota</taxon>
        <taxon>Gammaproteobacteria</taxon>
        <taxon>Alteromonadales</taxon>
        <taxon>Shewanellaceae</taxon>
        <taxon>Shewanella</taxon>
    </lineage>
</organism>
<evidence type="ECO:0000256" key="4">
    <source>
        <dbReference type="ARBA" id="ARBA00022692"/>
    </source>
</evidence>
<evidence type="ECO:0000256" key="2">
    <source>
        <dbReference type="ARBA" id="ARBA00008193"/>
    </source>
</evidence>
<feature type="transmembrane region" description="Helical" evidence="7">
    <location>
        <begin position="152"/>
        <end position="170"/>
    </location>
</feature>
<feature type="domain" description="Glycine transporter" evidence="8">
    <location>
        <begin position="9"/>
        <end position="83"/>
    </location>
</feature>
<feature type="transmembrane region" description="Helical" evidence="7">
    <location>
        <begin position="66"/>
        <end position="85"/>
    </location>
</feature>
<dbReference type="EMBL" id="SLWF01000018">
    <property type="protein sequence ID" value="TCN82558.1"/>
    <property type="molecule type" value="Genomic_DNA"/>
</dbReference>
<dbReference type="AlphaFoldDB" id="A0A4R2F877"/>
<evidence type="ECO:0000256" key="6">
    <source>
        <dbReference type="ARBA" id="ARBA00023136"/>
    </source>
</evidence>
<evidence type="ECO:0000259" key="8">
    <source>
        <dbReference type="Pfam" id="PF03458"/>
    </source>
</evidence>
<keyword evidence="6 7" id="KW-0472">Membrane</keyword>
<dbReference type="Pfam" id="PF03458">
    <property type="entry name" value="Gly_transporter"/>
    <property type="match status" value="2"/>
</dbReference>
<feature type="transmembrane region" description="Helical" evidence="7">
    <location>
        <begin position="33"/>
        <end position="54"/>
    </location>
</feature>
<feature type="transmembrane region" description="Helical" evidence="7">
    <location>
        <begin position="92"/>
        <end position="110"/>
    </location>
</feature>
<dbReference type="RefSeq" id="WP_133039396.1">
    <property type="nucleotide sequence ID" value="NZ_SLWF01000018.1"/>
</dbReference>